<dbReference type="Gene3D" id="1.10.357.10">
    <property type="entry name" value="Tetracycline Repressor, domain 2"/>
    <property type="match status" value="1"/>
</dbReference>
<dbReference type="AlphaFoldDB" id="A0A8E2W5J9"/>
<dbReference type="Pfam" id="PF00440">
    <property type="entry name" value="TetR_N"/>
    <property type="match status" value="1"/>
</dbReference>
<feature type="domain" description="HTH tetR-type" evidence="3">
    <location>
        <begin position="1"/>
        <end position="37"/>
    </location>
</feature>
<keyword evidence="1 2" id="KW-0238">DNA-binding</keyword>
<proteinExistence type="predicted"/>
<comment type="caution">
    <text evidence="2">Lacks conserved residue(s) required for the propagation of feature annotation.</text>
</comment>
<accession>A0A8E2W5J9</accession>
<protein>
    <submittedName>
        <fullName evidence="4">TetR family transcriptional regulator</fullName>
    </submittedName>
</protein>
<sequence>MDAIAVASGISKPVLYDHFPSKQHMFGAVLETVREQLLAQGSEAALLPEDDEHRFRTAIAGFFSFVKDNPDAIKVLLLVPYGAHESLEASRAVQKGASAGIAKFLTPLLRGQTPQDIEVAAEFLKRGLHALAEWWLGHPEVSITHMIELGVALSWSGIGSLELKESGQVASRRRPKWAR</sequence>
<dbReference type="PANTHER" id="PTHR30055:SF226">
    <property type="entry name" value="HTH-TYPE TRANSCRIPTIONAL REGULATOR PKSA"/>
    <property type="match status" value="1"/>
</dbReference>
<evidence type="ECO:0000256" key="1">
    <source>
        <dbReference type="ARBA" id="ARBA00023125"/>
    </source>
</evidence>
<dbReference type="InterPro" id="IPR001647">
    <property type="entry name" value="HTH_TetR"/>
</dbReference>
<dbReference type="PANTHER" id="PTHR30055">
    <property type="entry name" value="HTH-TYPE TRANSCRIPTIONAL REGULATOR RUTR"/>
    <property type="match status" value="1"/>
</dbReference>
<dbReference type="InterPro" id="IPR050109">
    <property type="entry name" value="HTH-type_TetR-like_transc_reg"/>
</dbReference>
<dbReference type="Proteomes" id="UP000245631">
    <property type="component" value="Unassembled WGS sequence"/>
</dbReference>
<name>A0A8E2W5J9_RHILI</name>
<dbReference type="EMBL" id="QGGH01000026">
    <property type="protein sequence ID" value="PWJ85539.1"/>
    <property type="molecule type" value="Genomic_DNA"/>
</dbReference>
<comment type="caution">
    <text evidence="4">The sequence shown here is derived from an EMBL/GenBank/DDBJ whole genome shotgun (WGS) entry which is preliminary data.</text>
</comment>
<dbReference type="SUPFAM" id="SSF48498">
    <property type="entry name" value="Tetracyclin repressor-like, C-terminal domain"/>
    <property type="match status" value="1"/>
</dbReference>
<dbReference type="SUPFAM" id="SSF46689">
    <property type="entry name" value="Homeodomain-like"/>
    <property type="match status" value="1"/>
</dbReference>
<dbReference type="GO" id="GO:0000976">
    <property type="term" value="F:transcription cis-regulatory region binding"/>
    <property type="evidence" value="ECO:0007669"/>
    <property type="project" value="TreeGrafter"/>
</dbReference>
<reference evidence="4 5" key="1">
    <citation type="submission" date="2018-05" db="EMBL/GenBank/DDBJ databases">
        <title>Genomic Encyclopedia of Type Strains, Phase IV (KMG-IV): sequencing the most valuable type-strain genomes for metagenomic binning, comparative biology and taxonomic classification.</title>
        <authorList>
            <person name="Goeker M."/>
        </authorList>
    </citation>
    <scope>NUCLEOTIDE SEQUENCE [LARGE SCALE GENOMIC DNA]</scope>
    <source>
        <strain evidence="4 5">DSM 2626</strain>
    </source>
</reference>
<evidence type="ECO:0000313" key="4">
    <source>
        <dbReference type="EMBL" id="PWJ85539.1"/>
    </source>
</evidence>
<organism evidence="4 5">
    <name type="scientific">Rhizobium loti</name>
    <name type="common">Mesorhizobium loti</name>
    <dbReference type="NCBI Taxonomy" id="381"/>
    <lineage>
        <taxon>Bacteria</taxon>
        <taxon>Pseudomonadati</taxon>
        <taxon>Pseudomonadota</taxon>
        <taxon>Alphaproteobacteria</taxon>
        <taxon>Hyphomicrobiales</taxon>
        <taxon>Phyllobacteriaceae</taxon>
        <taxon>Mesorhizobium</taxon>
    </lineage>
</organism>
<gene>
    <name evidence="4" type="ORF">C8D77_12619</name>
</gene>
<dbReference type="InterPro" id="IPR036271">
    <property type="entry name" value="Tet_transcr_reg_TetR-rel_C_sf"/>
</dbReference>
<evidence type="ECO:0000313" key="5">
    <source>
        <dbReference type="Proteomes" id="UP000245631"/>
    </source>
</evidence>
<dbReference type="InterPro" id="IPR009057">
    <property type="entry name" value="Homeodomain-like_sf"/>
</dbReference>
<evidence type="ECO:0000256" key="2">
    <source>
        <dbReference type="PROSITE-ProRule" id="PRU00335"/>
    </source>
</evidence>
<dbReference type="PROSITE" id="PS50977">
    <property type="entry name" value="HTH_TETR_2"/>
    <property type="match status" value="1"/>
</dbReference>
<dbReference type="GO" id="GO:0003700">
    <property type="term" value="F:DNA-binding transcription factor activity"/>
    <property type="evidence" value="ECO:0007669"/>
    <property type="project" value="TreeGrafter"/>
</dbReference>
<evidence type="ECO:0000259" key="3">
    <source>
        <dbReference type="PROSITE" id="PS50977"/>
    </source>
</evidence>